<dbReference type="PANTHER" id="PTHR12835">
    <property type="entry name" value="BIOTIN PROTEIN LIGASE"/>
    <property type="match status" value="1"/>
</dbReference>
<dbReference type="OrthoDB" id="9807064at2"/>
<dbReference type="STRING" id="1837282.A6F49_13055"/>
<dbReference type="InterPro" id="IPR045864">
    <property type="entry name" value="aa-tRNA-synth_II/BPL/LPL"/>
</dbReference>
<dbReference type="Gene3D" id="3.30.930.10">
    <property type="entry name" value="Bira Bifunctional Protein, Domain 2"/>
    <property type="match status" value="1"/>
</dbReference>
<dbReference type="EMBL" id="LXEY01000020">
    <property type="protein sequence ID" value="OAV60289.1"/>
    <property type="molecule type" value="Genomic_DNA"/>
</dbReference>
<dbReference type="PROSITE" id="PS51733">
    <property type="entry name" value="BPL_LPL_CATALYTIC"/>
    <property type="match status" value="1"/>
</dbReference>
<reference evidence="3 4" key="1">
    <citation type="submission" date="2016-04" db="EMBL/GenBank/DDBJ databases">
        <title>First whole genome shotgun sequence of the bacterium Enteractinococcus sp. strain UASWS1574.</title>
        <authorList>
            <person name="Crovadore J."/>
            <person name="Chablais R."/>
            <person name="Lefort F."/>
        </authorList>
    </citation>
    <scope>NUCLEOTIDE SEQUENCE [LARGE SCALE GENOMIC DNA]</scope>
    <source>
        <strain evidence="3 4">UASWS1574</strain>
    </source>
</reference>
<dbReference type="PANTHER" id="PTHR12835:SF5">
    <property type="entry name" value="BIOTIN--PROTEIN LIGASE"/>
    <property type="match status" value="1"/>
</dbReference>
<feature type="domain" description="BPL/LPL catalytic" evidence="2">
    <location>
        <begin position="6"/>
        <end position="180"/>
    </location>
</feature>
<evidence type="ECO:0000313" key="3">
    <source>
        <dbReference type="EMBL" id="OAV60289.1"/>
    </source>
</evidence>
<dbReference type="InterPro" id="IPR004408">
    <property type="entry name" value="Biotin_CoA_COase_ligase"/>
</dbReference>
<dbReference type="Pfam" id="PF03099">
    <property type="entry name" value="BPL_LplA_LipB"/>
    <property type="match status" value="1"/>
</dbReference>
<dbReference type="InterPro" id="IPR004143">
    <property type="entry name" value="BPL_LPL_catalytic"/>
</dbReference>
<dbReference type="AlphaFoldDB" id="A0A1B7LYB7"/>
<dbReference type="SUPFAM" id="SSF55681">
    <property type="entry name" value="Class II aaRS and biotin synthetases"/>
    <property type="match status" value="1"/>
</dbReference>
<name>A0A1B7LYB7_9MICC</name>
<keyword evidence="1" id="KW-0436">Ligase</keyword>
<gene>
    <name evidence="3" type="ORF">A6F49_13055</name>
</gene>
<dbReference type="GO" id="GO:0005737">
    <property type="term" value="C:cytoplasm"/>
    <property type="evidence" value="ECO:0007669"/>
    <property type="project" value="TreeGrafter"/>
</dbReference>
<protein>
    <recommendedName>
        <fullName evidence="2">BPL/LPL catalytic domain-containing protein</fullName>
    </recommendedName>
</protein>
<sequence length="243" mass="26167">MAQQEPRRIAPGVYWIDQTPSTQDLATGTEHVRKHGDVIATDNQTAGRGRLDRTWDTPPGTAAAMSIVLRPNVEPQLMSMMTLVTADALVSWFRELDVPAAVKWPNDVLDADGRKLSGILAQWLPETHAVVVGIGTNLRFSDGSGHEKAGALADYGVEISAQDFVTEARQRLIDAVERFIAKPDVKPLEATMSTIGQRVKAIMPDGKNVIGTAMGLGPTGSLLIAGETLQEIFAADIVHLRPA</sequence>
<dbReference type="CDD" id="cd16442">
    <property type="entry name" value="BPL"/>
    <property type="match status" value="1"/>
</dbReference>
<evidence type="ECO:0000259" key="2">
    <source>
        <dbReference type="PROSITE" id="PS51733"/>
    </source>
</evidence>
<dbReference type="Proteomes" id="UP000078292">
    <property type="component" value="Unassembled WGS sequence"/>
</dbReference>
<proteinExistence type="predicted"/>
<organism evidence="3 4">
    <name type="scientific">Enteractinococcus helveticum</name>
    <dbReference type="NCBI Taxonomy" id="1837282"/>
    <lineage>
        <taxon>Bacteria</taxon>
        <taxon>Bacillati</taxon>
        <taxon>Actinomycetota</taxon>
        <taxon>Actinomycetes</taxon>
        <taxon>Micrococcales</taxon>
        <taxon>Micrococcaceae</taxon>
    </lineage>
</organism>
<dbReference type="GO" id="GO:0004077">
    <property type="term" value="F:biotin--[biotin carboxyl-carrier protein] ligase activity"/>
    <property type="evidence" value="ECO:0007669"/>
    <property type="project" value="InterPro"/>
</dbReference>
<evidence type="ECO:0000313" key="4">
    <source>
        <dbReference type="Proteomes" id="UP000078292"/>
    </source>
</evidence>
<keyword evidence="4" id="KW-1185">Reference proteome</keyword>
<accession>A0A1B7LYB7</accession>
<dbReference type="RefSeq" id="WP_043056810.1">
    <property type="nucleotide sequence ID" value="NZ_LXEY01000020.1"/>
</dbReference>
<evidence type="ECO:0000256" key="1">
    <source>
        <dbReference type="ARBA" id="ARBA00022598"/>
    </source>
</evidence>
<comment type="caution">
    <text evidence="3">The sequence shown here is derived from an EMBL/GenBank/DDBJ whole genome shotgun (WGS) entry which is preliminary data.</text>
</comment>
<dbReference type="Gene3D" id="2.30.30.100">
    <property type="match status" value="1"/>
</dbReference>
<dbReference type="NCBIfam" id="TIGR00121">
    <property type="entry name" value="birA_ligase"/>
    <property type="match status" value="1"/>
</dbReference>